<accession>A0A4P6I522</accession>
<feature type="transmembrane region" description="Helical" evidence="1">
    <location>
        <begin position="6"/>
        <end position="24"/>
    </location>
</feature>
<reference evidence="2 3" key="1">
    <citation type="submission" date="2018-02" db="EMBL/GenBank/DDBJ databases">
        <title>Genome sequence of Desulfovibrio carbinolicus DSM 3852.</title>
        <authorList>
            <person name="Wilbanks E."/>
            <person name="Skennerton C.T."/>
            <person name="Orphan V.J."/>
        </authorList>
    </citation>
    <scope>NUCLEOTIDE SEQUENCE [LARGE SCALE GENOMIC DNA]</scope>
    <source>
        <strain evidence="2 3">DSM 3852</strain>
    </source>
</reference>
<dbReference type="OrthoDB" id="9790557at2"/>
<dbReference type="SUPFAM" id="SSF48695">
    <property type="entry name" value="Multiheme cytochromes"/>
    <property type="match status" value="1"/>
</dbReference>
<protein>
    <submittedName>
        <fullName evidence="2">Cytochrome C</fullName>
    </submittedName>
</protein>
<evidence type="ECO:0000313" key="2">
    <source>
        <dbReference type="EMBL" id="QAZ69129.1"/>
    </source>
</evidence>
<gene>
    <name evidence="2" type="ORF">C3Y92_18545</name>
</gene>
<dbReference type="InterPro" id="IPR036280">
    <property type="entry name" value="Multihaem_cyt_sf"/>
</dbReference>
<proteinExistence type="predicted"/>
<keyword evidence="1" id="KW-0812">Transmembrane</keyword>
<dbReference type="AlphaFoldDB" id="A0A4P6I522"/>
<dbReference type="EMBL" id="CP026538">
    <property type="protein sequence ID" value="QAZ69129.1"/>
    <property type="molecule type" value="Genomic_DNA"/>
</dbReference>
<dbReference type="KEGG" id="dcb:C3Y92_18545"/>
<organism evidence="2 3">
    <name type="scientific">Solidesulfovibrio carbinolicus</name>
    <dbReference type="NCBI Taxonomy" id="296842"/>
    <lineage>
        <taxon>Bacteria</taxon>
        <taxon>Pseudomonadati</taxon>
        <taxon>Thermodesulfobacteriota</taxon>
        <taxon>Desulfovibrionia</taxon>
        <taxon>Desulfovibrionales</taxon>
        <taxon>Desulfovibrionaceae</taxon>
        <taxon>Solidesulfovibrio</taxon>
    </lineage>
</organism>
<keyword evidence="3" id="KW-1185">Reference proteome</keyword>
<sequence>MYNAKYIIPGIIFFLALAFAPVVYNMGHKFEVTPELPKDQKDCVLPTQEMRDKHMQLLNEWRNEAVRDGNRIFVNAKGQKYVKSLTNTCMSCHTDKAKFCDRCHDTVGVAPYCWDCHNLTPDQKSPIPPVAQAASGGH</sequence>
<evidence type="ECO:0000313" key="3">
    <source>
        <dbReference type="Proteomes" id="UP000293296"/>
    </source>
</evidence>
<evidence type="ECO:0000256" key="1">
    <source>
        <dbReference type="SAM" id="Phobius"/>
    </source>
</evidence>
<keyword evidence="1" id="KW-0472">Membrane</keyword>
<dbReference type="InterPro" id="IPR047668">
    <property type="entry name" value="DsrJ"/>
</dbReference>
<dbReference type="NCBIfam" id="NF038038">
    <property type="entry name" value="cytoc_DsrJ"/>
    <property type="match status" value="1"/>
</dbReference>
<dbReference type="Proteomes" id="UP000293296">
    <property type="component" value="Chromosome"/>
</dbReference>
<dbReference type="RefSeq" id="WP_129355234.1">
    <property type="nucleotide sequence ID" value="NZ_CP026538.1"/>
</dbReference>
<name>A0A4P6I522_9BACT</name>
<keyword evidence="1" id="KW-1133">Transmembrane helix</keyword>